<dbReference type="PROSITE" id="PS00491">
    <property type="entry name" value="PROLINE_PEPTIDASE"/>
    <property type="match status" value="1"/>
</dbReference>
<evidence type="ECO:0000259" key="7">
    <source>
        <dbReference type="Pfam" id="PF01321"/>
    </source>
</evidence>
<dbReference type="Gene3D" id="3.40.350.10">
    <property type="entry name" value="Creatinase/prolidase N-terminal domain"/>
    <property type="match status" value="1"/>
</dbReference>
<dbReference type="KEGG" id="mcad:Pan265_17570"/>
<dbReference type="PANTHER" id="PTHR46112">
    <property type="entry name" value="AMINOPEPTIDASE"/>
    <property type="match status" value="1"/>
</dbReference>
<dbReference type="Pfam" id="PF00557">
    <property type="entry name" value="Peptidase_M24"/>
    <property type="match status" value="1"/>
</dbReference>
<keyword evidence="3 8" id="KW-0378">Hydrolase</keyword>
<reference evidence="8 9" key="1">
    <citation type="submission" date="2019-02" db="EMBL/GenBank/DDBJ databases">
        <title>Deep-cultivation of Planctomycetes and their phenomic and genomic characterization uncovers novel biology.</title>
        <authorList>
            <person name="Wiegand S."/>
            <person name="Jogler M."/>
            <person name="Boedeker C."/>
            <person name="Pinto D."/>
            <person name="Vollmers J."/>
            <person name="Rivas-Marin E."/>
            <person name="Kohn T."/>
            <person name="Peeters S.H."/>
            <person name="Heuer A."/>
            <person name="Rast P."/>
            <person name="Oberbeckmann S."/>
            <person name="Bunk B."/>
            <person name="Jeske O."/>
            <person name="Meyerdierks A."/>
            <person name="Storesund J.E."/>
            <person name="Kallscheuer N."/>
            <person name="Luecker S."/>
            <person name="Lage O.M."/>
            <person name="Pohl T."/>
            <person name="Merkel B.J."/>
            <person name="Hornburger P."/>
            <person name="Mueller R.-W."/>
            <person name="Bruemmer F."/>
            <person name="Labrenz M."/>
            <person name="Spormann A.M."/>
            <person name="Op den Camp H."/>
            <person name="Overmann J."/>
            <person name="Amann R."/>
            <person name="Jetten M.S.M."/>
            <person name="Mascher T."/>
            <person name="Medema M.H."/>
            <person name="Devos D.P."/>
            <person name="Kaster A.-K."/>
            <person name="Ovreas L."/>
            <person name="Rohde M."/>
            <person name="Galperin M.Y."/>
            <person name="Jogler C."/>
        </authorList>
    </citation>
    <scope>NUCLEOTIDE SEQUENCE [LARGE SCALE GENOMIC DNA]</scope>
    <source>
        <strain evidence="8 9">Pan265</strain>
    </source>
</reference>
<dbReference type="EC" id="3.4.-.-" evidence="8"/>
<dbReference type="GO" id="GO:0046872">
    <property type="term" value="F:metal ion binding"/>
    <property type="evidence" value="ECO:0007669"/>
    <property type="project" value="UniProtKB-KW"/>
</dbReference>
<sequence length="369" mass="40100">MASVNKAVNVHARRVTALRKRLGDGKVDAVLLTRAVDVRYLTGFSGEDSWVLVPLRRGKPVIISDRRFEEEIAASASGSRAVMRDGPIATMTGKVVGKRGFERVGFDPSELSVTDRNRLVKASKPTRLVGMGLGLSMQRSVKSDDELALIRRAIAIQQLAFVETTAWMKVGMTELEVAAYLEYRIKVHGGEGVSFPTIVAAGARSSLPHAMPSSAKIRRNQVVLFDWGAKYDGYCSDMTRVVVMGRMSKRMREVYAIVLEAQLAGIDAIAPGVELRDVDEAAREVVRKAGYGKEFLHSLGHGIGLEIHEEPRLWGKAKGRLEVGQVVTVEPGIYLPGVGGVRIEDDVVVTASGHEVLCDLPKGLDSATL</sequence>
<evidence type="ECO:0000256" key="4">
    <source>
        <dbReference type="ARBA" id="ARBA00023049"/>
    </source>
</evidence>
<evidence type="ECO:0000256" key="1">
    <source>
        <dbReference type="ARBA" id="ARBA00022670"/>
    </source>
</evidence>
<keyword evidence="2 5" id="KW-0479">Metal-binding</keyword>
<dbReference type="GO" id="GO:0008237">
    <property type="term" value="F:metallopeptidase activity"/>
    <property type="evidence" value="ECO:0007669"/>
    <property type="project" value="UniProtKB-KW"/>
</dbReference>
<dbReference type="Proteomes" id="UP000320386">
    <property type="component" value="Chromosome"/>
</dbReference>
<dbReference type="InterPro" id="IPR050659">
    <property type="entry name" value="Peptidase_M24B"/>
</dbReference>
<evidence type="ECO:0000259" key="6">
    <source>
        <dbReference type="Pfam" id="PF00557"/>
    </source>
</evidence>
<evidence type="ECO:0000313" key="8">
    <source>
        <dbReference type="EMBL" id="QDU71898.1"/>
    </source>
</evidence>
<organism evidence="8 9">
    <name type="scientific">Mucisphaera calidilacus</name>
    <dbReference type="NCBI Taxonomy" id="2527982"/>
    <lineage>
        <taxon>Bacteria</taxon>
        <taxon>Pseudomonadati</taxon>
        <taxon>Planctomycetota</taxon>
        <taxon>Phycisphaerae</taxon>
        <taxon>Phycisphaerales</taxon>
        <taxon>Phycisphaeraceae</taxon>
        <taxon>Mucisphaera</taxon>
    </lineage>
</organism>
<name>A0A518BY64_9BACT</name>
<dbReference type="RefSeq" id="WP_145446092.1">
    <property type="nucleotide sequence ID" value="NZ_CP036280.1"/>
</dbReference>
<evidence type="ECO:0000256" key="5">
    <source>
        <dbReference type="RuleBase" id="RU000590"/>
    </source>
</evidence>
<keyword evidence="1" id="KW-0645">Protease</keyword>
<dbReference type="InterPro" id="IPR029149">
    <property type="entry name" value="Creatin/AminoP/Spt16_N"/>
</dbReference>
<keyword evidence="9" id="KW-1185">Reference proteome</keyword>
<evidence type="ECO:0000256" key="2">
    <source>
        <dbReference type="ARBA" id="ARBA00022723"/>
    </source>
</evidence>
<dbReference type="GO" id="GO:0006508">
    <property type="term" value="P:proteolysis"/>
    <property type="evidence" value="ECO:0007669"/>
    <property type="project" value="UniProtKB-KW"/>
</dbReference>
<dbReference type="PANTHER" id="PTHR46112:SF3">
    <property type="entry name" value="AMINOPEPTIDASE YPDF"/>
    <property type="match status" value="1"/>
</dbReference>
<dbReference type="InterPro" id="IPR000587">
    <property type="entry name" value="Creatinase_N"/>
</dbReference>
<evidence type="ECO:0000313" key="9">
    <source>
        <dbReference type="Proteomes" id="UP000320386"/>
    </source>
</evidence>
<dbReference type="OrthoDB" id="9806388at2"/>
<comment type="similarity">
    <text evidence="5">Belongs to the peptidase M24B family.</text>
</comment>
<gene>
    <name evidence="8" type="ORF">Pan265_17570</name>
</gene>
<dbReference type="AlphaFoldDB" id="A0A518BY64"/>
<dbReference type="InterPro" id="IPR036005">
    <property type="entry name" value="Creatinase/aminopeptidase-like"/>
</dbReference>
<feature type="domain" description="Creatinase N-terminal" evidence="7">
    <location>
        <begin position="14"/>
        <end position="131"/>
    </location>
</feature>
<dbReference type="Gene3D" id="3.90.230.10">
    <property type="entry name" value="Creatinase/methionine aminopeptidase superfamily"/>
    <property type="match status" value="1"/>
</dbReference>
<dbReference type="Pfam" id="PF01321">
    <property type="entry name" value="Creatinase_N"/>
    <property type="match status" value="1"/>
</dbReference>
<feature type="domain" description="Peptidase M24" evidence="6">
    <location>
        <begin position="149"/>
        <end position="351"/>
    </location>
</feature>
<protein>
    <submittedName>
        <fullName evidence="8">Putative peptidase</fullName>
        <ecNumber evidence="8">3.4.-.-</ecNumber>
    </submittedName>
</protein>
<keyword evidence="4" id="KW-0482">Metalloprotease</keyword>
<dbReference type="EMBL" id="CP036280">
    <property type="protein sequence ID" value="QDU71898.1"/>
    <property type="molecule type" value="Genomic_DNA"/>
</dbReference>
<dbReference type="InterPro" id="IPR001131">
    <property type="entry name" value="Peptidase_M24B_aminopep-P_CS"/>
</dbReference>
<proteinExistence type="inferred from homology"/>
<dbReference type="SUPFAM" id="SSF55920">
    <property type="entry name" value="Creatinase/aminopeptidase"/>
    <property type="match status" value="1"/>
</dbReference>
<dbReference type="InterPro" id="IPR000994">
    <property type="entry name" value="Pept_M24"/>
</dbReference>
<dbReference type="SUPFAM" id="SSF53092">
    <property type="entry name" value="Creatinase/prolidase N-terminal domain"/>
    <property type="match status" value="1"/>
</dbReference>
<evidence type="ECO:0000256" key="3">
    <source>
        <dbReference type="ARBA" id="ARBA00022801"/>
    </source>
</evidence>
<accession>A0A518BY64</accession>
<dbReference type="CDD" id="cd01092">
    <property type="entry name" value="APP-like"/>
    <property type="match status" value="1"/>
</dbReference>